<comment type="caution">
    <text evidence="3">The sequence shown here is derived from an EMBL/GenBank/DDBJ whole genome shotgun (WGS) entry which is preliminary data.</text>
</comment>
<dbReference type="InterPro" id="IPR011041">
    <property type="entry name" value="Quinoprot_gluc/sorb_DH_b-prop"/>
</dbReference>
<dbReference type="STRING" id="1547922.ISF6_1019"/>
<sequence>MLAAAAAAAALLGVGGPRAAPAAAEPPRPVPPTALQVDVVAEGLAHPWSLGFLPDGRLLVTERAGRLRVIEPGPDGRPTLRAVPVAGLPPMLVRGQAGLFDVLVDPDFARNGRIFLSYAHGRADANHLRVASARFDGQRLSGLQPLFTSQPAKAGTQHFGGRLLWLPDGTLLLGMGDGNVERTGAQRLDTHLGKLLRIAPDGSVPADNPWRGRPGVRPEIYSLGHRNPQGAALLDGRPYVHEHGARGGDELNRIDAGANYGWPLATGGIDYTYARVTPFRRLPGLRDPLVEWTPSIAPAGMTAYDGALFPHWRGSLFVAALKERSLRRIPMAGGVPGPQEILLHERGERLRDVRAGPDGALYVLTDRPDGAVLRLRPATAKPMPPR</sequence>
<dbReference type="AlphaFoldDB" id="A0A0K8NU29"/>
<accession>A0A0K8NU29</accession>
<dbReference type="PANTHER" id="PTHR19328:SF75">
    <property type="entry name" value="ALDOSE SUGAR DEHYDROGENASE YLII"/>
    <property type="match status" value="1"/>
</dbReference>
<feature type="chain" id="PRO_5005513343" evidence="1">
    <location>
        <begin position="20"/>
        <end position="386"/>
    </location>
</feature>
<evidence type="ECO:0000313" key="3">
    <source>
        <dbReference type="EMBL" id="GAP33764.1"/>
    </source>
</evidence>
<keyword evidence="4" id="KW-1185">Reference proteome</keyword>
<evidence type="ECO:0000259" key="2">
    <source>
        <dbReference type="Pfam" id="PF07995"/>
    </source>
</evidence>
<dbReference type="PANTHER" id="PTHR19328">
    <property type="entry name" value="HEDGEHOG-INTERACTING PROTEIN"/>
    <property type="match status" value="1"/>
</dbReference>
<dbReference type="SUPFAM" id="SSF50952">
    <property type="entry name" value="Soluble quinoprotein glucose dehydrogenase"/>
    <property type="match status" value="1"/>
</dbReference>
<name>A0A0K8NU29_PISS1</name>
<feature type="signal peptide" evidence="1">
    <location>
        <begin position="1"/>
        <end position="19"/>
    </location>
</feature>
<reference evidence="4" key="1">
    <citation type="submission" date="2015-07" db="EMBL/GenBank/DDBJ databases">
        <title>Discovery of a poly(ethylene terephthalate assimilation.</title>
        <authorList>
            <person name="Yoshida S."/>
            <person name="Hiraga K."/>
            <person name="Takehana T."/>
            <person name="Taniguchi I."/>
            <person name="Yamaji H."/>
            <person name="Maeda Y."/>
            <person name="Toyohara K."/>
            <person name="Miyamoto K."/>
            <person name="Kimura Y."/>
            <person name="Oda K."/>
        </authorList>
    </citation>
    <scope>NUCLEOTIDE SEQUENCE [LARGE SCALE GENOMIC DNA]</scope>
    <source>
        <strain evidence="4">NBRC 110686 / TISTR 2288 / 201-F6</strain>
    </source>
</reference>
<reference evidence="3 4" key="2">
    <citation type="journal article" date="2016" name="Science">
        <title>A bacterium that degrades and assimilates poly(ethylene terephthalate).</title>
        <authorList>
            <person name="Yoshida S."/>
            <person name="Hiraga K."/>
            <person name="Takehana T."/>
            <person name="Taniguchi I."/>
            <person name="Yamaji H."/>
            <person name="Maeda Y."/>
            <person name="Toyohara K."/>
            <person name="Miyamoto K."/>
            <person name="Kimura Y."/>
            <person name="Oda K."/>
        </authorList>
    </citation>
    <scope>NUCLEOTIDE SEQUENCE [LARGE SCALE GENOMIC DNA]</scope>
    <source>
        <strain evidence="4">NBRC 110686 / TISTR 2288 / 201-F6</strain>
    </source>
</reference>
<dbReference type="Proteomes" id="UP000037660">
    <property type="component" value="Unassembled WGS sequence"/>
</dbReference>
<feature type="domain" description="Glucose/Sorbosone dehydrogenase" evidence="2">
    <location>
        <begin position="44"/>
        <end position="374"/>
    </location>
</feature>
<dbReference type="Pfam" id="PF07995">
    <property type="entry name" value="GSDH"/>
    <property type="match status" value="1"/>
</dbReference>
<proteinExistence type="predicted"/>
<evidence type="ECO:0000313" key="4">
    <source>
        <dbReference type="Proteomes" id="UP000037660"/>
    </source>
</evidence>
<dbReference type="InterPro" id="IPR012938">
    <property type="entry name" value="Glc/Sorbosone_DH"/>
</dbReference>
<dbReference type="InterPro" id="IPR011042">
    <property type="entry name" value="6-blade_b-propeller_TolB-like"/>
</dbReference>
<dbReference type="Gene3D" id="2.120.10.30">
    <property type="entry name" value="TolB, C-terminal domain"/>
    <property type="match status" value="1"/>
</dbReference>
<protein>
    <submittedName>
        <fullName evidence="3">PQQ-dependent oxidoreductase, gdhB family</fullName>
    </submittedName>
</protein>
<gene>
    <name evidence="3" type="ORF">ISF6_1019</name>
</gene>
<evidence type="ECO:0000256" key="1">
    <source>
        <dbReference type="SAM" id="SignalP"/>
    </source>
</evidence>
<dbReference type="EMBL" id="BBYR01000002">
    <property type="protein sequence ID" value="GAP33764.1"/>
    <property type="molecule type" value="Genomic_DNA"/>
</dbReference>
<organism evidence="3 4">
    <name type="scientific">Piscinibacter sakaiensis</name>
    <name type="common">Ideonella sakaiensis</name>
    <dbReference type="NCBI Taxonomy" id="1547922"/>
    <lineage>
        <taxon>Bacteria</taxon>
        <taxon>Pseudomonadati</taxon>
        <taxon>Pseudomonadota</taxon>
        <taxon>Betaproteobacteria</taxon>
        <taxon>Burkholderiales</taxon>
        <taxon>Sphaerotilaceae</taxon>
        <taxon>Piscinibacter</taxon>
    </lineage>
</organism>
<keyword evidence="1" id="KW-0732">Signal</keyword>